<name>A0A385Q220_9FIRM</name>
<evidence type="ECO:0000313" key="1">
    <source>
        <dbReference type="EMBL" id="AYB00127.1"/>
    </source>
</evidence>
<keyword evidence="2" id="KW-1185">Reference proteome</keyword>
<sequence length="67" mass="7968">MSKSYVWVYRTSKYNTHPAVLYECTLGRSGDYAKQGETYLRKLFQLETKADEAELSLRERLEMRSIR</sequence>
<protein>
    <submittedName>
        <fullName evidence="1">Uncharacterized protein</fullName>
    </submittedName>
</protein>
<dbReference type="KEGG" id="lua:D4A81_09355"/>
<reference evidence="1 2" key="1">
    <citation type="submission" date="2018-09" db="EMBL/GenBank/DDBJ databases">
        <title>Genome sequencing of Lachnoanaerobaculum umeaense DSM 23576.</title>
        <authorList>
            <person name="Kook J.-K."/>
            <person name="Park S.-N."/>
            <person name="Lim Y.K."/>
        </authorList>
    </citation>
    <scope>NUCLEOTIDE SEQUENCE [LARGE SCALE GENOMIC DNA]</scope>
    <source>
        <strain evidence="2">DSM 23576 \ CCUG 58757</strain>
    </source>
</reference>
<accession>A0A385Q220</accession>
<evidence type="ECO:0000313" key="2">
    <source>
        <dbReference type="Proteomes" id="UP000265562"/>
    </source>
</evidence>
<dbReference type="AlphaFoldDB" id="A0A385Q220"/>
<gene>
    <name evidence="1" type="ORF">D4A81_09355</name>
</gene>
<organism evidence="1 2">
    <name type="scientific">Lachnoanaerobaculum umeaense</name>
    <dbReference type="NCBI Taxonomy" id="617123"/>
    <lineage>
        <taxon>Bacteria</taxon>
        <taxon>Bacillati</taxon>
        <taxon>Bacillota</taxon>
        <taxon>Clostridia</taxon>
        <taxon>Lachnospirales</taxon>
        <taxon>Lachnospiraceae</taxon>
        <taxon>Lachnoanaerobaculum</taxon>
    </lineage>
</organism>
<dbReference type="RefSeq" id="WP_119808297.1">
    <property type="nucleotide sequence ID" value="NZ_CP032364.1"/>
</dbReference>
<dbReference type="Proteomes" id="UP000265562">
    <property type="component" value="Chromosome"/>
</dbReference>
<dbReference type="EMBL" id="CP032364">
    <property type="protein sequence ID" value="AYB00127.1"/>
    <property type="molecule type" value="Genomic_DNA"/>
</dbReference>
<proteinExistence type="predicted"/>
<dbReference type="OrthoDB" id="9760067at2"/>